<accession>A0A4R3N4C1</accession>
<dbReference type="InterPro" id="IPR007466">
    <property type="entry name" value="Peptidyl-Arg-deiminase_porph"/>
</dbReference>
<name>A0A4R3N4C1_9GAMM</name>
<dbReference type="Proteomes" id="UP000295717">
    <property type="component" value="Unassembled WGS sequence"/>
</dbReference>
<sequence length="343" mass="37551">MRRLPAEWEPQSGVMLTWPHADTDWAERLTEIESLYADLTALITRFEPVLIVCHDGDQAERVRGLARQAGADESRLRLASAPSNDTWARDHGPISLMTEAGPLLLDFRFNGWGGKFQADLDTAITAHLAADGVFGDCPVESCDLVLEGGAIETDGWGTLLAVTRTLVDPLRNPGRSRDEIERELRRRLGIEHFLWLEHGAITGDDTDGHIDTLARFCDPQTICYARCDDPADADYAALRAMEEELKVLRDPDGQPYRLVPLPSPAPILDDEGARLPAGYANFLILNEAVLLPVYGDPADAEAASILGDCFPARTILPLDCRPLIRQGGSLHCISMQLPAGVLA</sequence>
<comment type="caution">
    <text evidence="2">The sequence shown here is derived from an EMBL/GenBank/DDBJ whole genome shotgun (WGS) entry which is preliminary data.</text>
</comment>
<dbReference type="GO" id="GO:0047632">
    <property type="term" value="F:agmatine deiminase activity"/>
    <property type="evidence" value="ECO:0007669"/>
    <property type="project" value="TreeGrafter"/>
</dbReference>
<keyword evidence="1" id="KW-0378">Hydrolase</keyword>
<reference evidence="2 3" key="1">
    <citation type="submission" date="2019-03" db="EMBL/GenBank/DDBJ databases">
        <title>Genomic Encyclopedia of Type Strains, Phase IV (KMG-IV): sequencing the most valuable type-strain genomes for metagenomic binning, comparative biology and taxonomic classification.</title>
        <authorList>
            <person name="Goeker M."/>
        </authorList>
    </citation>
    <scope>NUCLEOTIDE SEQUENCE [LARGE SCALE GENOMIC DNA]</scope>
    <source>
        <strain evidence="2 3">DSM 13587</strain>
    </source>
</reference>
<gene>
    <name evidence="2" type="ORF">EDC35_104429</name>
</gene>
<proteinExistence type="predicted"/>
<protein>
    <submittedName>
        <fullName evidence="2">Agmatine deiminase</fullName>
    </submittedName>
</protein>
<dbReference type="AlphaFoldDB" id="A0A4R3N4C1"/>
<dbReference type="Gene3D" id="3.75.10.10">
    <property type="entry name" value="L-arginine/glycine Amidinotransferase, Chain A"/>
    <property type="match status" value="1"/>
</dbReference>
<organism evidence="2 3">
    <name type="scientific">Thiobaca trueperi</name>
    <dbReference type="NCBI Taxonomy" id="127458"/>
    <lineage>
        <taxon>Bacteria</taxon>
        <taxon>Pseudomonadati</taxon>
        <taxon>Pseudomonadota</taxon>
        <taxon>Gammaproteobacteria</taxon>
        <taxon>Chromatiales</taxon>
        <taxon>Chromatiaceae</taxon>
        <taxon>Thiobaca</taxon>
    </lineage>
</organism>
<dbReference type="SUPFAM" id="SSF55909">
    <property type="entry name" value="Pentein"/>
    <property type="match status" value="1"/>
</dbReference>
<dbReference type="PANTHER" id="PTHR31377">
    <property type="entry name" value="AGMATINE DEIMINASE-RELATED"/>
    <property type="match status" value="1"/>
</dbReference>
<dbReference type="RefSeq" id="WP_132977144.1">
    <property type="nucleotide sequence ID" value="NZ_SMAO01000004.1"/>
</dbReference>
<dbReference type="Pfam" id="PF04371">
    <property type="entry name" value="PAD_porph"/>
    <property type="match status" value="1"/>
</dbReference>
<evidence type="ECO:0000256" key="1">
    <source>
        <dbReference type="ARBA" id="ARBA00022801"/>
    </source>
</evidence>
<evidence type="ECO:0000313" key="3">
    <source>
        <dbReference type="Proteomes" id="UP000295717"/>
    </source>
</evidence>
<dbReference type="GO" id="GO:0004668">
    <property type="term" value="F:protein-arginine deiminase activity"/>
    <property type="evidence" value="ECO:0007669"/>
    <property type="project" value="InterPro"/>
</dbReference>
<dbReference type="OrthoDB" id="9808013at2"/>
<dbReference type="GO" id="GO:0009446">
    <property type="term" value="P:putrescine biosynthetic process"/>
    <property type="evidence" value="ECO:0007669"/>
    <property type="project" value="InterPro"/>
</dbReference>
<keyword evidence="3" id="KW-1185">Reference proteome</keyword>
<dbReference type="EMBL" id="SMAO01000004">
    <property type="protein sequence ID" value="TCT21569.1"/>
    <property type="molecule type" value="Genomic_DNA"/>
</dbReference>
<evidence type="ECO:0000313" key="2">
    <source>
        <dbReference type="EMBL" id="TCT21569.1"/>
    </source>
</evidence>
<dbReference type="PANTHER" id="PTHR31377:SF0">
    <property type="entry name" value="AGMATINE DEIMINASE-RELATED"/>
    <property type="match status" value="1"/>
</dbReference>